<dbReference type="EMBL" id="CADEBD010000443">
    <property type="protein sequence ID" value="CAB3255997.1"/>
    <property type="molecule type" value="Genomic_DNA"/>
</dbReference>
<dbReference type="Gene3D" id="2.60.40.770">
    <property type="match status" value="1"/>
</dbReference>
<gene>
    <name evidence="6" type="ORF">APLA_LOCUS15539</name>
</gene>
<evidence type="ECO:0000259" key="5">
    <source>
        <dbReference type="SMART" id="SM00737"/>
    </source>
</evidence>
<dbReference type="GO" id="GO:0032934">
    <property type="term" value="F:sterol binding"/>
    <property type="evidence" value="ECO:0007669"/>
    <property type="project" value="InterPro"/>
</dbReference>
<feature type="chain" id="PRO_5035890226" description="MD-2-related lipid-recognition domain-containing protein" evidence="4">
    <location>
        <begin position="19"/>
        <end position="152"/>
    </location>
</feature>
<dbReference type="GO" id="GO:0005576">
    <property type="term" value="C:extracellular region"/>
    <property type="evidence" value="ECO:0007669"/>
    <property type="project" value="UniProtKB-SubCell"/>
</dbReference>
<evidence type="ECO:0000256" key="1">
    <source>
        <dbReference type="ARBA" id="ARBA00004613"/>
    </source>
</evidence>
<evidence type="ECO:0000256" key="2">
    <source>
        <dbReference type="ARBA" id="ARBA00006370"/>
    </source>
</evidence>
<accession>A0A8S1B8Y3</accession>
<evidence type="ECO:0000256" key="3">
    <source>
        <dbReference type="ARBA" id="ARBA00022525"/>
    </source>
</evidence>
<keyword evidence="4" id="KW-0732">Signal</keyword>
<dbReference type="FunFam" id="2.60.40.770:FF:000001">
    <property type="entry name" value="NPC intracellular cholesterol transporter 2"/>
    <property type="match status" value="1"/>
</dbReference>
<dbReference type="GO" id="GO:0015918">
    <property type="term" value="P:sterol transport"/>
    <property type="evidence" value="ECO:0007669"/>
    <property type="project" value="InterPro"/>
</dbReference>
<sequence>MAALKLFFFAALCTSAFATVINIRPCEEVTQDVCTVSEARITPCTNVKRCTVKKNNNVAISFDFTPNFSISKAKTMVYALIGNDYKLFAGFGSDDACTYTSCPFEAGNTQTLNYNMYLNPKTPKGSYDLQWKVWNEENDKEICCFKFPLRIR</sequence>
<dbReference type="InterPro" id="IPR003172">
    <property type="entry name" value="ML_dom"/>
</dbReference>
<feature type="signal peptide" evidence="4">
    <location>
        <begin position="1"/>
        <end position="18"/>
    </location>
</feature>
<dbReference type="PANTHER" id="PTHR11306:SF55">
    <property type="entry name" value="GEO08227P1-RELATED"/>
    <property type="match status" value="1"/>
</dbReference>
<comment type="similarity">
    <text evidence="2">Belongs to the NPC2 family.</text>
</comment>
<dbReference type="InterPro" id="IPR014756">
    <property type="entry name" value="Ig_E-set"/>
</dbReference>
<dbReference type="SUPFAM" id="SSF81296">
    <property type="entry name" value="E set domains"/>
    <property type="match status" value="1"/>
</dbReference>
<dbReference type="SMART" id="SM00737">
    <property type="entry name" value="ML"/>
    <property type="match status" value="1"/>
</dbReference>
<evidence type="ECO:0000256" key="4">
    <source>
        <dbReference type="SAM" id="SignalP"/>
    </source>
</evidence>
<evidence type="ECO:0000313" key="6">
    <source>
        <dbReference type="EMBL" id="CAB3255997.1"/>
    </source>
</evidence>
<comment type="caution">
    <text evidence="6">The sequence shown here is derived from an EMBL/GenBank/DDBJ whole genome shotgun (WGS) entry which is preliminary data.</text>
</comment>
<comment type="subcellular location">
    <subcellularLocation>
        <location evidence="1">Secreted</location>
    </subcellularLocation>
</comment>
<name>A0A8S1B8Y3_ARCPL</name>
<proteinExistence type="inferred from homology"/>
<dbReference type="AlphaFoldDB" id="A0A8S1B8Y3"/>
<reference evidence="6 7" key="1">
    <citation type="submission" date="2020-04" db="EMBL/GenBank/DDBJ databases">
        <authorList>
            <person name="Wallbank WR R."/>
            <person name="Pardo Diaz C."/>
            <person name="Kozak K."/>
            <person name="Martin S."/>
            <person name="Jiggins C."/>
            <person name="Moest M."/>
            <person name="Warren A I."/>
            <person name="Byers J.R.P. K."/>
            <person name="Montejo-Kovacevich G."/>
            <person name="Yen C E."/>
        </authorList>
    </citation>
    <scope>NUCLEOTIDE SEQUENCE [LARGE SCALE GENOMIC DNA]</scope>
</reference>
<dbReference type="PANTHER" id="PTHR11306">
    <property type="entry name" value="NIEMANN PICK TYPE C2 PROTEIN NPC2-RELATED"/>
    <property type="match status" value="1"/>
</dbReference>
<dbReference type="Pfam" id="PF02221">
    <property type="entry name" value="E1_DerP2_DerF2"/>
    <property type="match status" value="1"/>
</dbReference>
<feature type="domain" description="MD-2-related lipid-recognition" evidence="5">
    <location>
        <begin position="23"/>
        <end position="149"/>
    </location>
</feature>
<dbReference type="Proteomes" id="UP000494256">
    <property type="component" value="Unassembled WGS sequence"/>
</dbReference>
<keyword evidence="3" id="KW-0964">Secreted</keyword>
<evidence type="ECO:0000313" key="7">
    <source>
        <dbReference type="Proteomes" id="UP000494256"/>
    </source>
</evidence>
<dbReference type="OrthoDB" id="273556at2759"/>
<dbReference type="InterPro" id="IPR039670">
    <property type="entry name" value="NPC2-like"/>
</dbReference>
<protein>
    <recommendedName>
        <fullName evidence="5">MD-2-related lipid-recognition domain-containing protein</fullName>
    </recommendedName>
</protein>
<organism evidence="6 7">
    <name type="scientific">Arctia plantaginis</name>
    <name type="common">Wood tiger moth</name>
    <name type="synonym">Phalaena plantaginis</name>
    <dbReference type="NCBI Taxonomy" id="874455"/>
    <lineage>
        <taxon>Eukaryota</taxon>
        <taxon>Metazoa</taxon>
        <taxon>Ecdysozoa</taxon>
        <taxon>Arthropoda</taxon>
        <taxon>Hexapoda</taxon>
        <taxon>Insecta</taxon>
        <taxon>Pterygota</taxon>
        <taxon>Neoptera</taxon>
        <taxon>Endopterygota</taxon>
        <taxon>Lepidoptera</taxon>
        <taxon>Glossata</taxon>
        <taxon>Ditrysia</taxon>
        <taxon>Noctuoidea</taxon>
        <taxon>Erebidae</taxon>
        <taxon>Arctiinae</taxon>
        <taxon>Arctia</taxon>
    </lineage>
</organism>